<dbReference type="PANTHER" id="PTHR15191">
    <property type="entry name" value="PROTEIN CBG20567"/>
    <property type="match status" value="1"/>
</dbReference>
<dbReference type="PANTHER" id="PTHR15191:SF8">
    <property type="entry name" value="PITUITARY TUMOR-TRANSFORMING GENE 1 PROTEIN-INTERACTING PROTEIN-LIKE"/>
    <property type="match status" value="1"/>
</dbReference>
<keyword evidence="5" id="KW-0732">Signal</keyword>
<evidence type="ECO:0000256" key="3">
    <source>
        <dbReference type="ARBA" id="ARBA00023180"/>
    </source>
</evidence>
<organism evidence="6">
    <name type="scientific">Iconisemion striatum</name>
    <dbReference type="NCBI Taxonomy" id="60296"/>
    <lineage>
        <taxon>Eukaryota</taxon>
        <taxon>Metazoa</taxon>
        <taxon>Chordata</taxon>
        <taxon>Craniata</taxon>
        <taxon>Vertebrata</taxon>
        <taxon>Euteleostomi</taxon>
        <taxon>Actinopterygii</taxon>
        <taxon>Neopterygii</taxon>
        <taxon>Teleostei</taxon>
        <taxon>Neoteleostei</taxon>
        <taxon>Acanthomorphata</taxon>
        <taxon>Ovalentaria</taxon>
        <taxon>Atherinomorphae</taxon>
        <taxon>Cyprinodontiformes</taxon>
        <taxon>Nothobranchiidae</taxon>
        <taxon>Iconisemion</taxon>
    </lineage>
</organism>
<feature type="compositionally biased region" description="Basic and acidic residues" evidence="4">
    <location>
        <begin position="118"/>
        <end position="129"/>
    </location>
</feature>
<gene>
    <name evidence="6" type="primary">CABZ01072585.1</name>
</gene>
<evidence type="ECO:0000256" key="4">
    <source>
        <dbReference type="SAM" id="MobiDB-lite"/>
    </source>
</evidence>
<reference evidence="6" key="1">
    <citation type="submission" date="2016-05" db="EMBL/GenBank/DDBJ databases">
        <authorList>
            <person name="Lavstsen T."/>
            <person name="Jespersen J.S."/>
        </authorList>
    </citation>
    <scope>NUCLEOTIDE SEQUENCE</scope>
    <source>
        <tissue evidence="6">Brain</tissue>
    </source>
</reference>
<dbReference type="GO" id="GO:0005634">
    <property type="term" value="C:nucleus"/>
    <property type="evidence" value="ECO:0007669"/>
    <property type="project" value="TreeGrafter"/>
</dbReference>
<dbReference type="GO" id="GO:0006606">
    <property type="term" value="P:protein import into nucleus"/>
    <property type="evidence" value="ECO:0007669"/>
    <property type="project" value="TreeGrafter"/>
</dbReference>
<dbReference type="Pfam" id="PF01437">
    <property type="entry name" value="PSI"/>
    <property type="match status" value="1"/>
</dbReference>
<evidence type="ECO:0000256" key="2">
    <source>
        <dbReference type="ARBA" id="ARBA00023136"/>
    </source>
</evidence>
<accession>A0A1A7X295</accession>
<evidence type="ECO:0000256" key="1">
    <source>
        <dbReference type="ARBA" id="ARBA00004370"/>
    </source>
</evidence>
<evidence type="ECO:0008006" key="7">
    <source>
        <dbReference type="Google" id="ProtNLM"/>
    </source>
</evidence>
<dbReference type="GO" id="GO:0005737">
    <property type="term" value="C:cytoplasm"/>
    <property type="evidence" value="ECO:0007669"/>
    <property type="project" value="TreeGrafter"/>
</dbReference>
<dbReference type="AlphaFoldDB" id="A0A1A7X295"/>
<protein>
    <recommendedName>
        <fullName evidence="7">Pituitary tumor-transforming 1 interacting protein a</fullName>
    </recommendedName>
</protein>
<feature type="compositionally biased region" description="Basic and acidic residues" evidence="4">
    <location>
        <begin position="89"/>
        <end position="111"/>
    </location>
</feature>
<keyword evidence="3" id="KW-0325">Glycoprotein</keyword>
<feature type="signal peptide" evidence="5">
    <location>
        <begin position="1"/>
        <end position="32"/>
    </location>
</feature>
<dbReference type="InterPro" id="IPR052304">
    <property type="entry name" value="PTTG1IP"/>
</dbReference>
<evidence type="ECO:0000313" key="6">
    <source>
        <dbReference type="EMBL" id="SBP12146.1"/>
    </source>
</evidence>
<dbReference type="EMBL" id="HADW01010746">
    <property type="protein sequence ID" value="SBP12146.1"/>
    <property type="molecule type" value="Transcribed_RNA"/>
</dbReference>
<proteinExistence type="predicted"/>
<reference evidence="6" key="2">
    <citation type="submission" date="2016-06" db="EMBL/GenBank/DDBJ databases">
        <title>The genome of a short-lived fish provides insights into sex chromosome evolution and the genetic control of aging.</title>
        <authorList>
            <person name="Reichwald K."/>
            <person name="Felder M."/>
            <person name="Petzold A."/>
            <person name="Koch P."/>
            <person name="Groth M."/>
            <person name="Platzer M."/>
        </authorList>
    </citation>
    <scope>NUCLEOTIDE SEQUENCE</scope>
    <source>
        <tissue evidence="6">Brain</tissue>
    </source>
</reference>
<feature type="chain" id="PRO_5008362751" description="Pituitary tumor-transforming 1 interacting protein a" evidence="5">
    <location>
        <begin position="33"/>
        <end position="129"/>
    </location>
</feature>
<keyword evidence="2" id="KW-0472">Membrane</keyword>
<sequence length="129" mass="14707">MSSLTTGKQTAASPVLCAVALLFVSLVSQGQCQTTSPPPTILCSTYKSCESCTPHAKCLWCFSSNNCTDYPRPSSRPDRDEERFIRKREEIKQRAEQRKVDRKTRHDEIRKKYGLMGDADHPYSKFENE</sequence>
<evidence type="ECO:0000256" key="5">
    <source>
        <dbReference type="SAM" id="SignalP"/>
    </source>
</evidence>
<dbReference type="InterPro" id="IPR002165">
    <property type="entry name" value="Plexin_repeat"/>
</dbReference>
<comment type="subcellular location">
    <subcellularLocation>
        <location evidence="1">Membrane</location>
    </subcellularLocation>
</comment>
<feature type="region of interest" description="Disordered" evidence="4">
    <location>
        <begin position="89"/>
        <end position="129"/>
    </location>
</feature>
<name>A0A1A7X295_9TELE</name>
<dbReference type="GO" id="GO:0016020">
    <property type="term" value="C:membrane"/>
    <property type="evidence" value="ECO:0007669"/>
    <property type="project" value="UniProtKB-SubCell"/>
</dbReference>